<sequence length="14" mass="1717">MSIRSLERLKSLKR</sequence>
<proteinExistence type="predicted"/>
<accession>A0A1D6HNM5</accession>
<reference evidence="1" key="1">
    <citation type="submission" date="2015-12" db="EMBL/GenBank/DDBJ databases">
        <title>Update maize B73 reference genome by single molecule sequencing technologies.</title>
        <authorList>
            <consortium name="Maize Genome Sequencing Project"/>
            <person name="Ware D."/>
        </authorList>
    </citation>
    <scope>NUCLEOTIDE SEQUENCE</scope>
    <source>
        <tissue evidence="1">Seedling</tissue>
    </source>
</reference>
<name>A0A1D6HNM5_MAIZE</name>
<organism evidence="1">
    <name type="scientific">Zea mays</name>
    <name type="common">Maize</name>
    <dbReference type="NCBI Taxonomy" id="4577"/>
    <lineage>
        <taxon>Eukaryota</taxon>
        <taxon>Viridiplantae</taxon>
        <taxon>Streptophyta</taxon>
        <taxon>Embryophyta</taxon>
        <taxon>Tracheophyta</taxon>
        <taxon>Spermatophyta</taxon>
        <taxon>Magnoliopsida</taxon>
        <taxon>Liliopsida</taxon>
        <taxon>Poales</taxon>
        <taxon>Poaceae</taxon>
        <taxon>PACMAD clade</taxon>
        <taxon>Panicoideae</taxon>
        <taxon>Andropogonodae</taxon>
        <taxon>Andropogoneae</taxon>
        <taxon>Tripsacinae</taxon>
        <taxon>Zea</taxon>
    </lineage>
</organism>
<protein>
    <submittedName>
        <fullName evidence="1">Molecular chaperone Hsp40/DnaJ family protein</fullName>
    </submittedName>
</protein>
<dbReference type="EMBL" id="CM000781">
    <property type="protein sequence ID" value="AQK75910.1"/>
    <property type="molecule type" value="Genomic_DNA"/>
</dbReference>
<evidence type="ECO:0000313" key="1">
    <source>
        <dbReference type="EMBL" id="AQK75910.1"/>
    </source>
</evidence>
<gene>
    <name evidence="1" type="ORF">ZEAMMB73_Zm00001d018413</name>
</gene>